<organism evidence="1 2">
    <name type="scientific">Rhynchosporium secalis</name>
    <name type="common">Barley scald fungus</name>
    <dbReference type="NCBI Taxonomy" id="38038"/>
    <lineage>
        <taxon>Eukaryota</taxon>
        <taxon>Fungi</taxon>
        <taxon>Dikarya</taxon>
        <taxon>Ascomycota</taxon>
        <taxon>Pezizomycotina</taxon>
        <taxon>Leotiomycetes</taxon>
        <taxon>Helotiales</taxon>
        <taxon>Ploettnerulaceae</taxon>
        <taxon>Rhynchosporium</taxon>
    </lineage>
</organism>
<sequence length="337" mass="38457">MASINVSPPDNFALASTSVPPTRKGGHAIRTRKLLKFTIFGKLPLELRDPDGDRFFEKFTSSTPCRYESRAKFPPFILRTSHEARGIGLRHYSLNFGITRSYTYGDVRIEVSSPAQIYVNWDCDIICPQTVNQSLSLEEEEMNNVFWYTPLFKKIRRIAFEVGLGDVDHWDPGHILSSHNILEVILYPAINSFTERLHDDKGVITRKRMSIELVSLDAYLDGGAFPDRFKIADTGILERTHEKIRKKYHTCYDDDCIERRKRVTISESGEQAGVEVQKEAQAKAEEDVEEDVDVCTDLSHSVYPFLVLIDFRENEAVLYGGEAWAAPMIDLRMLDGI</sequence>
<gene>
    <name evidence="1" type="ORF">RSE6_11076</name>
</gene>
<reference evidence="2" key="1">
    <citation type="submission" date="2016-03" db="EMBL/GenBank/DDBJ databases">
        <authorList>
            <person name="Guldener U."/>
        </authorList>
    </citation>
    <scope>NUCLEOTIDE SEQUENCE [LARGE SCALE GENOMIC DNA]</scope>
</reference>
<dbReference type="Proteomes" id="UP000177625">
    <property type="component" value="Unassembled WGS sequence"/>
</dbReference>
<dbReference type="EMBL" id="FJVC01000413">
    <property type="protein sequence ID" value="CZT50140.1"/>
    <property type="molecule type" value="Genomic_DNA"/>
</dbReference>
<name>A0A1E1MM30_RHYSE</name>
<accession>A0A1E1MM30</accession>
<evidence type="ECO:0000313" key="2">
    <source>
        <dbReference type="Proteomes" id="UP000177625"/>
    </source>
</evidence>
<proteinExistence type="predicted"/>
<dbReference type="AlphaFoldDB" id="A0A1E1MM30"/>
<protein>
    <submittedName>
        <fullName evidence="1">Uncharacterized protein</fullName>
    </submittedName>
</protein>
<keyword evidence="2" id="KW-1185">Reference proteome</keyword>
<evidence type="ECO:0000313" key="1">
    <source>
        <dbReference type="EMBL" id="CZT50140.1"/>
    </source>
</evidence>